<protein>
    <submittedName>
        <fullName evidence="1">DUF3990 domain-containing protein</fullName>
    </submittedName>
</protein>
<sequence length="225" mass="26274">MERTLYHGSQIILEKPEYGKGARNNDYGRGFYCTEEIEPAREWACAKQTNGYVNQYKLNLEGLQVLNLNNGKYNILNWLALLAANRTYWQNGSIAEEGKRYLKEHFLLDISEYDVIIGYRADDSYFSFAQDFVAGVISLQKLSEAMRLGKLGEQIVLKSPQAFEKIQYVKSEPVDMQAYYIKKMERERAARKEYRMSKRQKADLNELFILDIMREGMENGDPRLF</sequence>
<comment type="caution">
    <text evidence="1">The sequence shown here is derived from an EMBL/GenBank/DDBJ whole genome shotgun (WGS) entry which is preliminary data.</text>
</comment>
<dbReference type="InterPro" id="IPR025051">
    <property type="entry name" value="DUF3990"/>
</dbReference>
<organism evidence="1 2">
    <name type="scientific">Blautia acetigignens</name>
    <dbReference type="NCBI Taxonomy" id="2981783"/>
    <lineage>
        <taxon>Bacteria</taxon>
        <taxon>Bacillati</taxon>
        <taxon>Bacillota</taxon>
        <taxon>Clostridia</taxon>
        <taxon>Lachnospirales</taxon>
        <taxon>Lachnospiraceae</taxon>
        <taxon>Blautia</taxon>
    </lineage>
</organism>
<dbReference type="RefSeq" id="WP_289046818.1">
    <property type="nucleotide sequence ID" value="NZ_JBBNFW010000209.1"/>
</dbReference>
<dbReference type="Pfam" id="PF13151">
    <property type="entry name" value="DUF3990"/>
    <property type="match status" value="1"/>
</dbReference>
<gene>
    <name evidence="1" type="ORF">AAAX94_19580</name>
</gene>
<keyword evidence="2" id="KW-1185">Reference proteome</keyword>
<evidence type="ECO:0000313" key="1">
    <source>
        <dbReference type="EMBL" id="MEQ2415196.1"/>
    </source>
</evidence>
<dbReference type="EMBL" id="JBBNFW010000209">
    <property type="protein sequence ID" value="MEQ2415196.1"/>
    <property type="molecule type" value="Genomic_DNA"/>
</dbReference>
<evidence type="ECO:0000313" key="2">
    <source>
        <dbReference type="Proteomes" id="UP001470752"/>
    </source>
</evidence>
<reference evidence="1 2" key="1">
    <citation type="submission" date="2024-04" db="EMBL/GenBank/DDBJ databases">
        <title>Human intestinal bacterial collection.</title>
        <authorList>
            <person name="Pauvert C."/>
            <person name="Hitch T.C.A."/>
            <person name="Clavel T."/>
        </authorList>
    </citation>
    <scope>NUCLEOTIDE SEQUENCE [LARGE SCALE GENOMIC DNA]</scope>
    <source>
        <strain evidence="1 2">CLA-AA-H161</strain>
    </source>
</reference>
<proteinExistence type="predicted"/>
<name>A0ABV1CU21_9FIRM</name>
<accession>A0ABV1CU21</accession>
<dbReference type="Proteomes" id="UP001470752">
    <property type="component" value="Unassembled WGS sequence"/>
</dbReference>